<keyword evidence="3" id="KW-1185">Reference proteome</keyword>
<gene>
    <name evidence="2" type="ORF">BO83DRAFT_393499</name>
</gene>
<dbReference type="RefSeq" id="XP_025382950.1">
    <property type="nucleotide sequence ID" value="XM_025532979.1"/>
</dbReference>
<dbReference type="Proteomes" id="UP000246171">
    <property type="component" value="Unassembled WGS sequence"/>
</dbReference>
<keyword evidence="1" id="KW-0472">Membrane</keyword>
<evidence type="ECO:0000313" key="3">
    <source>
        <dbReference type="Proteomes" id="UP000246171"/>
    </source>
</evidence>
<dbReference type="AlphaFoldDB" id="A0A317UP73"/>
<organism evidence="2 3">
    <name type="scientific">Aspergillus eucalypticola (strain CBS 122712 / IBT 29274)</name>
    <dbReference type="NCBI Taxonomy" id="1448314"/>
    <lineage>
        <taxon>Eukaryota</taxon>
        <taxon>Fungi</taxon>
        <taxon>Dikarya</taxon>
        <taxon>Ascomycota</taxon>
        <taxon>Pezizomycotina</taxon>
        <taxon>Eurotiomycetes</taxon>
        <taxon>Eurotiomycetidae</taxon>
        <taxon>Eurotiales</taxon>
        <taxon>Aspergillaceae</taxon>
        <taxon>Aspergillus</taxon>
        <taxon>Aspergillus subgen. Circumdati</taxon>
    </lineage>
</organism>
<accession>A0A317UP73</accession>
<sequence length="315" mass="35792">MSPLDMLINFLNNLVFFLLGPSEPTLRLLLNRLKQHEEFQRSKVFVTGDYCHSHHGVRRWAGTITIQVSSQGNYPAQDLADVLVQEQAGIFKKSAPSNDNSSVVTMAIPYRLGIPVNVKIVASRFRREEQPGNTSREKILQDAFKKCPKLLEGSDSSPDIPFLSLSHAVLLEVVDWLCNTDLVWRLAGRLEPGHRWSAEQRMVIEGKVRRLVRSQKGLWWGKKKTTEQWKEHLRVVISGSQNDSPSLSLLSGYPWYVRFAGIIASAWVLSYFVCMLLNGLWPKEPDSYFSSLFSVTSRPKARGTFSEFLLCVCNH</sequence>
<dbReference type="EMBL" id="MSFU01000038">
    <property type="protein sequence ID" value="PWY63219.1"/>
    <property type="molecule type" value="Genomic_DNA"/>
</dbReference>
<keyword evidence="1" id="KW-0812">Transmembrane</keyword>
<evidence type="ECO:0000313" key="2">
    <source>
        <dbReference type="EMBL" id="PWY63219.1"/>
    </source>
</evidence>
<dbReference type="VEuPathDB" id="FungiDB:BO83DRAFT_393499"/>
<proteinExistence type="predicted"/>
<evidence type="ECO:0000256" key="1">
    <source>
        <dbReference type="SAM" id="Phobius"/>
    </source>
</evidence>
<comment type="caution">
    <text evidence="2">The sequence shown here is derived from an EMBL/GenBank/DDBJ whole genome shotgun (WGS) entry which is preliminary data.</text>
</comment>
<protein>
    <submittedName>
        <fullName evidence="2">Uncharacterized protein</fullName>
    </submittedName>
</protein>
<reference evidence="2" key="1">
    <citation type="submission" date="2016-12" db="EMBL/GenBank/DDBJ databases">
        <title>The genomes of Aspergillus section Nigri reveals drivers in fungal speciation.</title>
        <authorList>
            <consortium name="DOE Joint Genome Institute"/>
            <person name="Vesth T.C."/>
            <person name="Nybo J."/>
            <person name="Theobald S."/>
            <person name="Brandl J."/>
            <person name="Frisvad J.C."/>
            <person name="Nielsen K.F."/>
            <person name="Lyhne E.K."/>
            <person name="Kogle M.E."/>
            <person name="Kuo A."/>
            <person name="Riley R."/>
            <person name="Clum A."/>
            <person name="Nolan M."/>
            <person name="Lipzen A."/>
            <person name="Salamov A."/>
            <person name="Henrissat B."/>
            <person name="Wiebenga A."/>
            <person name="De vries R.P."/>
            <person name="Grigoriev I.V."/>
            <person name="Mortensen U.H."/>
            <person name="Andersen M.R."/>
            <person name="Baker S.E."/>
        </authorList>
    </citation>
    <scope>NUCLEOTIDE SEQUENCE</scope>
    <source>
        <strain evidence="2">CBS 122712</strain>
    </source>
</reference>
<dbReference type="OrthoDB" id="10469985at2759"/>
<keyword evidence="1" id="KW-1133">Transmembrane helix</keyword>
<feature type="transmembrane region" description="Helical" evidence="1">
    <location>
        <begin position="255"/>
        <end position="281"/>
    </location>
</feature>
<dbReference type="GeneID" id="37054941"/>
<name>A0A317UP73_ASPEC</name>